<dbReference type="AlphaFoldDB" id="A0A0A9B7K4"/>
<reference evidence="1" key="2">
    <citation type="journal article" date="2015" name="Data Brief">
        <title>Shoot transcriptome of the giant reed, Arundo donax.</title>
        <authorList>
            <person name="Barrero R.A."/>
            <person name="Guerrero F.D."/>
            <person name="Moolhuijzen P."/>
            <person name="Goolsby J.A."/>
            <person name="Tidwell J."/>
            <person name="Bellgard S.E."/>
            <person name="Bellgard M.I."/>
        </authorList>
    </citation>
    <scope>NUCLEOTIDE SEQUENCE</scope>
    <source>
        <tissue evidence="1">Shoot tissue taken approximately 20 cm above the soil surface</tissue>
    </source>
</reference>
<sequence>MILQLHNMRWFVVTIYVGYCVHCKVDNYICSIKIS</sequence>
<reference evidence="1" key="1">
    <citation type="submission" date="2014-09" db="EMBL/GenBank/DDBJ databases">
        <authorList>
            <person name="Magalhaes I.L.F."/>
            <person name="Oliveira U."/>
            <person name="Santos F.R."/>
            <person name="Vidigal T.H.D.A."/>
            <person name="Brescovit A.D."/>
            <person name="Santos A.J."/>
        </authorList>
    </citation>
    <scope>NUCLEOTIDE SEQUENCE</scope>
    <source>
        <tissue evidence="1">Shoot tissue taken approximately 20 cm above the soil surface</tissue>
    </source>
</reference>
<evidence type="ECO:0000313" key="1">
    <source>
        <dbReference type="EMBL" id="JAD57165.1"/>
    </source>
</evidence>
<protein>
    <submittedName>
        <fullName evidence="1">Uncharacterized protein</fullName>
    </submittedName>
</protein>
<accession>A0A0A9B7K4</accession>
<dbReference type="EMBL" id="GBRH01240730">
    <property type="protein sequence ID" value="JAD57165.1"/>
    <property type="molecule type" value="Transcribed_RNA"/>
</dbReference>
<proteinExistence type="predicted"/>
<organism evidence="1">
    <name type="scientific">Arundo donax</name>
    <name type="common">Giant reed</name>
    <name type="synonym">Donax arundinaceus</name>
    <dbReference type="NCBI Taxonomy" id="35708"/>
    <lineage>
        <taxon>Eukaryota</taxon>
        <taxon>Viridiplantae</taxon>
        <taxon>Streptophyta</taxon>
        <taxon>Embryophyta</taxon>
        <taxon>Tracheophyta</taxon>
        <taxon>Spermatophyta</taxon>
        <taxon>Magnoliopsida</taxon>
        <taxon>Liliopsida</taxon>
        <taxon>Poales</taxon>
        <taxon>Poaceae</taxon>
        <taxon>PACMAD clade</taxon>
        <taxon>Arundinoideae</taxon>
        <taxon>Arundineae</taxon>
        <taxon>Arundo</taxon>
    </lineage>
</organism>
<name>A0A0A9B7K4_ARUDO</name>